<gene>
    <name evidence="7 10" type="primary">rsmA</name>
    <name evidence="7" type="synonym">ksgA</name>
    <name evidence="10" type="ORF">HYR64_10410</name>
</gene>
<dbReference type="EMBL" id="JACOSL010000064">
    <property type="protein sequence ID" value="MBI1757505.1"/>
    <property type="molecule type" value="Genomic_DNA"/>
</dbReference>
<dbReference type="InterPro" id="IPR011530">
    <property type="entry name" value="rRNA_adenine_dimethylase"/>
</dbReference>
<dbReference type="GO" id="GO:0052908">
    <property type="term" value="F:16S rRNA (adenine(1518)-N(6)/adenine(1519)-N(6))-dimethyltransferase activity"/>
    <property type="evidence" value="ECO:0007669"/>
    <property type="project" value="UniProtKB-EC"/>
</dbReference>
<dbReference type="PANTHER" id="PTHR11727:SF7">
    <property type="entry name" value="DIMETHYLADENOSINE TRANSFERASE-RELATED"/>
    <property type="match status" value="1"/>
</dbReference>
<keyword evidence="4 7" id="KW-0808">Transferase</keyword>
<comment type="caution">
    <text evidence="10">The sequence shown here is derived from an EMBL/GenBank/DDBJ whole genome shotgun (WGS) entry which is preliminary data.</text>
</comment>
<dbReference type="InterPro" id="IPR029063">
    <property type="entry name" value="SAM-dependent_MTases_sf"/>
</dbReference>
<keyword evidence="2 7" id="KW-0698">rRNA processing</keyword>
<dbReference type="InterPro" id="IPR001737">
    <property type="entry name" value="KsgA/Erm"/>
</dbReference>
<feature type="binding site" evidence="7 8">
    <location>
        <position position="117"/>
    </location>
    <ligand>
        <name>S-adenosyl-L-methionine</name>
        <dbReference type="ChEBI" id="CHEBI:59789"/>
    </ligand>
</feature>
<sequence>MNLADPGSLKAFLARHGLLARKRLGQHFLCSAEVVESIVAATRACNGVLEIGPGPGVLTGPLSQIADRVIALELDPRMVVALAESAPRAAVIEGDALREDLAALLERLPRPRAVVSNLPYYITGPLLTRIAEAKAGWDKAILMMQAEVGERVVAGPGTPARGSLSVFLQAQFEIEAVARAPAEAFLPPPKVDSVVLAFEPRPSVLSADEQTALFRLVRTAFRMPRKTLVNNLKTGFGLGRERALAILASGGLAERARPQELSLDQWIGLSAAVKSAEQ</sequence>
<keyword evidence="1 7" id="KW-0963">Cytoplasm</keyword>
<dbReference type="PROSITE" id="PS01131">
    <property type="entry name" value="RRNA_A_DIMETH"/>
    <property type="match status" value="1"/>
</dbReference>
<protein>
    <recommendedName>
        <fullName evidence="7">Ribosomal RNA small subunit methyltransferase A</fullName>
        <ecNumber evidence="7">2.1.1.182</ecNumber>
    </recommendedName>
    <alternativeName>
        <fullName evidence="7">16S rRNA (adenine(1518)-N(6)/adenine(1519)-N(6))-dimethyltransferase</fullName>
    </alternativeName>
    <alternativeName>
        <fullName evidence="7">16S rRNA dimethyladenosine transferase</fullName>
    </alternativeName>
    <alternativeName>
        <fullName evidence="7">16S rRNA dimethylase</fullName>
    </alternativeName>
    <alternativeName>
        <fullName evidence="7">S-adenosylmethionine-6-N', N'-adenosyl(rRNA) dimethyltransferase</fullName>
    </alternativeName>
</protein>
<dbReference type="PANTHER" id="PTHR11727">
    <property type="entry name" value="DIMETHYLADENOSINE TRANSFERASE"/>
    <property type="match status" value="1"/>
</dbReference>
<evidence type="ECO:0000256" key="7">
    <source>
        <dbReference type="HAMAP-Rule" id="MF_00607"/>
    </source>
</evidence>
<dbReference type="CDD" id="cd02440">
    <property type="entry name" value="AdoMet_MTases"/>
    <property type="match status" value="1"/>
</dbReference>
<name>A0A931LU41_FIMGI</name>
<accession>A0A931LU41</accession>
<dbReference type="Proteomes" id="UP000727962">
    <property type="component" value="Unassembled WGS sequence"/>
</dbReference>
<dbReference type="InterPro" id="IPR023165">
    <property type="entry name" value="rRNA_Ade_diMease-like_C"/>
</dbReference>
<dbReference type="PROSITE" id="PS51689">
    <property type="entry name" value="SAM_RNA_A_N6_MT"/>
    <property type="match status" value="1"/>
</dbReference>
<feature type="binding site" evidence="7 8">
    <location>
        <position position="52"/>
    </location>
    <ligand>
        <name>S-adenosyl-L-methionine</name>
        <dbReference type="ChEBI" id="CHEBI:59789"/>
    </ligand>
</feature>
<evidence type="ECO:0000313" key="11">
    <source>
        <dbReference type="Proteomes" id="UP000727962"/>
    </source>
</evidence>
<evidence type="ECO:0000256" key="5">
    <source>
        <dbReference type="ARBA" id="ARBA00022691"/>
    </source>
</evidence>
<feature type="binding site" evidence="7 8">
    <location>
        <position position="73"/>
    </location>
    <ligand>
        <name>S-adenosyl-L-methionine</name>
        <dbReference type="ChEBI" id="CHEBI:59789"/>
    </ligand>
</feature>
<dbReference type="InterPro" id="IPR020596">
    <property type="entry name" value="rRNA_Ade_Mease_Trfase_CS"/>
</dbReference>
<dbReference type="EC" id="2.1.1.182" evidence="7"/>
<keyword evidence="3 7" id="KW-0489">Methyltransferase</keyword>
<comment type="catalytic activity">
    <reaction evidence="7">
        <text>adenosine(1518)/adenosine(1519) in 16S rRNA + 4 S-adenosyl-L-methionine = N(6)-dimethyladenosine(1518)/N(6)-dimethyladenosine(1519) in 16S rRNA + 4 S-adenosyl-L-homocysteine + 4 H(+)</text>
        <dbReference type="Rhea" id="RHEA:19609"/>
        <dbReference type="Rhea" id="RHEA-COMP:10232"/>
        <dbReference type="Rhea" id="RHEA-COMP:10233"/>
        <dbReference type="ChEBI" id="CHEBI:15378"/>
        <dbReference type="ChEBI" id="CHEBI:57856"/>
        <dbReference type="ChEBI" id="CHEBI:59789"/>
        <dbReference type="ChEBI" id="CHEBI:74411"/>
        <dbReference type="ChEBI" id="CHEBI:74493"/>
        <dbReference type="EC" id="2.1.1.182"/>
    </reaction>
</comment>
<keyword evidence="5 7" id="KW-0949">S-adenosyl-L-methionine</keyword>
<dbReference type="HAMAP" id="MF_00607">
    <property type="entry name" value="16SrRNA_methyltr_A"/>
    <property type="match status" value="1"/>
</dbReference>
<evidence type="ECO:0000256" key="2">
    <source>
        <dbReference type="ARBA" id="ARBA00022552"/>
    </source>
</evidence>
<evidence type="ECO:0000313" key="10">
    <source>
        <dbReference type="EMBL" id="MBI1757505.1"/>
    </source>
</evidence>
<dbReference type="Gene3D" id="3.40.50.150">
    <property type="entry name" value="Vaccinia Virus protein VP39"/>
    <property type="match status" value="1"/>
</dbReference>
<dbReference type="InterPro" id="IPR020598">
    <property type="entry name" value="rRNA_Ade_methylase_Trfase_N"/>
</dbReference>
<dbReference type="Pfam" id="PF00398">
    <property type="entry name" value="RrnaAD"/>
    <property type="match status" value="1"/>
</dbReference>
<dbReference type="AlphaFoldDB" id="A0A931LU41"/>
<evidence type="ECO:0000259" key="9">
    <source>
        <dbReference type="SMART" id="SM00650"/>
    </source>
</evidence>
<evidence type="ECO:0000256" key="8">
    <source>
        <dbReference type="PROSITE-ProRule" id="PRU01026"/>
    </source>
</evidence>
<evidence type="ECO:0000256" key="6">
    <source>
        <dbReference type="ARBA" id="ARBA00022884"/>
    </source>
</evidence>
<evidence type="ECO:0000256" key="1">
    <source>
        <dbReference type="ARBA" id="ARBA00022490"/>
    </source>
</evidence>
<evidence type="ECO:0000256" key="4">
    <source>
        <dbReference type="ARBA" id="ARBA00022679"/>
    </source>
</evidence>
<reference evidence="10" key="1">
    <citation type="submission" date="2020-07" db="EMBL/GenBank/DDBJ databases">
        <title>Huge and variable diversity of episymbiotic CPR bacteria and DPANN archaea in groundwater ecosystems.</title>
        <authorList>
            <person name="He C.Y."/>
            <person name="Keren R."/>
            <person name="Whittaker M."/>
            <person name="Farag I.F."/>
            <person name="Doudna J."/>
            <person name="Cate J.H.D."/>
            <person name="Banfield J.F."/>
        </authorList>
    </citation>
    <scope>NUCLEOTIDE SEQUENCE</scope>
    <source>
        <strain evidence="10">NC_groundwater_17_Pr7_B-0.1um_64_12</strain>
    </source>
</reference>
<evidence type="ECO:0000256" key="3">
    <source>
        <dbReference type="ARBA" id="ARBA00022603"/>
    </source>
</evidence>
<dbReference type="NCBIfam" id="TIGR00755">
    <property type="entry name" value="ksgA"/>
    <property type="match status" value="1"/>
</dbReference>
<comment type="subcellular location">
    <subcellularLocation>
        <location evidence="7">Cytoplasm</location>
    </subcellularLocation>
</comment>
<organism evidence="10 11">
    <name type="scientific">Fimbriimonas ginsengisoli</name>
    <dbReference type="NCBI Taxonomy" id="1005039"/>
    <lineage>
        <taxon>Bacteria</taxon>
        <taxon>Bacillati</taxon>
        <taxon>Armatimonadota</taxon>
        <taxon>Fimbriimonadia</taxon>
        <taxon>Fimbriimonadales</taxon>
        <taxon>Fimbriimonadaceae</taxon>
        <taxon>Fimbriimonas</taxon>
    </lineage>
</organism>
<dbReference type="GO" id="GO:0003723">
    <property type="term" value="F:RNA binding"/>
    <property type="evidence" value="ECO:0007669"/>
    <property type="project" value="UniProtKB-UniRule"/>
</dbReference>
<dbReference type="SUPFAM" id="SSF53335">
    <property type="entry name" value="S-adenosyl-L-methionine-dependent methyltransferases"/>
    <property type="match status" value="1"/>
</dbReference>
<dbReference type="GO" id="GO:0005829">
    <property type="term" value="C:cytosol"/>
    <property type="evidence" value="ECO:0007669"/>
    <property type="project" value="TreeGrafter"/>
</dbReference>
<dbReference type="Gene3D" id="1.10.8.100">
    <property type="entry name" value="Ribosomal RNA adenine dimethylase-like, domain 2"/>
    <property type="match status" value="1"/>
</dbReference>
<comment type="similarity">
    <text evidence="7">Belongs to the class I-like SAM-binding methyltransferase superfamily. rRNA adenine N(6)-methyltransferase family. RsmA subfamily.</text>
</comment>
<feature type="binding site" evidence="7 8">
    <location>
        <position position="27"/>
    </location>
    <ligand>
        <name>S-adenosyl-L-methionine</name>
        <dbReference type="ChEBI" id="CHEBI:59789"/>
    </ligand>
</feature>
<keyword evidence="6 7" id="KW-0694">RNA-binding</keyword>
<feature type="domain" description="Ribosomal RNA adenine methylase transferase N-terminal" evidence="9">
    <location>
        <begin position="34"/>
        <end position="202"/>
    </location>
</feature>
<proteinExistence type="inferred from homology"/>
<feature type="binding site" evidence="7 8">
    <location>
        <position position="95"/>
    </location>
    <ligand>
        <name>S-adenosyl-L-methionine</name>
        <dbReference type="ChEBI" id="CHEBI:59789"/>
    </ligand>
</feature>
<comment type="function">
    <text evidence="7">Specifically dimethylates two adjacent adenosines (A1518 and A1519) in the loop of a conserved hairpin near the 3'-end of 16S rRNA in the 30S particle. May play a critical role in biogenesis of 30S subunits.</text>
</comment>
<dbReference type="SMART" id="SM00650">
    <property type="entry name" value="rADc"/>
    <property type="match status" value="1"/>
</dbReference>
<feature type="binding site" evidence="7 8">
    <location>
        <position position="29"/>
    </location>
    <ligand>
        <name>S-adenosyl-L-methionine</name>
        <dbReference type="ChEBI" id="CHEBI:59789"/>
    </ligand>
</feature>